<proteinExistence type="predicted"/>
<reference evidence="1 2" key="1">
    <citation type="submission" date="2020-03" db="EMBL/GenBank/DDBJ databases">
        <title>Draft Genome Sequence of 2-Methylisoborneol Producing Pseudanabaena yagii Strain GIHE-NHR1 Isolated from North Han River in South Korea.</title>
        <authorList>
            <person name="Jeong J."/>
        </authorList>
    </citation>
    <scope>NUCLEOTIDE SEQUENCE [LARGE SCALE GENOMIC DNA]</scope>
    <source>
        <strain evidence="1 2">GIHE-NHR1</strain>
    </source>
</reference>
<dbReference type="Pfam" id="PF18143">
    <property type="entry name" value="HAD_SAK_2"/>
    <property type="match status" value="1"/>
</dbReference>
<sequence>MWIFLDIDGVLVPEKKFDKPVPQEDYMKFDPECLEKFENVLRKFTEARVVISSSWREIFPFEVIPPLFSSDITARIVGATPLLETTIIHNFQFLRHQEVLEYLRQNQAEGSSWVAVDDIPEHYAPNTPVVVTDPYIGFDDNSAKILTQYLSAFRA</sequence>
<accession>A0ABX1LRP1</accession>
<comment type="caution">
    <text evidence="1">The sequence shown here is derived from an EMBL/GenBank/DDBJ whole genome shotgun (WGS) entry which is preliminary data.</text>
</comment>
<dbReference type="RefSeq" id="WP_169363671.1">
    <property type="nucleotide sequence ID" value="NZ_JAAVJL010000001.1"/>
</dbReference>
<dbReference type="Proteomes" id="UP000738376">
    <property type="component" value="Unassembled WGS sequence"/>
</dbReference>
<name>A0ABX1LRP1_9CYAN</name>
<keyword evidence="2" id="KW-1185">Reference proteome</keyword>
<evidence type="ECO:0008006" key="3">
    <source>
        <dbReference type="Google" id="ProtNLM"/>
    </source>
</evidence>
<gene>
    <name evidence="1" type="ORF">HC246_12485</name>
</gene>
<protein>
    <recommendedName>
        <fullName evidence="3">FCP1 homology domain-containing protein</fullName>
    </recommendedName>
</protein>
<evidence type="ECO:0000313" key="2">
    <source>
        <dbReference type="Proteomes" id="UP000738376"/>
    </source>
</evidence>
<evidence type="ECO:0000313" key="1">
    <source>
        <dbReference type="EMBL" id="NMF58818.1"/>
    </source>
</evidence>
<organism evidence="1 2">
    <name type="scientific">Pseudanabaena yagii GIHE-NHR1</name>
    <dbReference type="NCBI Taxonomy" id="2722753"/>
    <lineage>
        <taxon>Bacteria</taxon>
        <taxon>Bacillati</taxon>
        <taxon>Cyanobacteriota</taxon>
        <taxon>Cyanophyceae</taxon>
        <taxon>Pseudanabaenales</taxon>
        <taxon>Pseudanabaenaceae</taxon>
        <taxon>Pseudanabaena</taxon>
        <taxon>Pseudanabaena yagii</taxon>
    </lineage>
</organism>
<dbReference type="EMBL" id="JAAVJL010000001">
    <property type="protein sequence ID" value="NMF58818.1"/>
    <property type="molecule type" value="Genomic_DNA"/>
</dbReference>